<dbReference type="Proteomes" id="UP001500827">
    <property type="component" value="Unassembled WGS sequence"/>
</dbReference>
<name>A0ABP7KXT3_9SPHN</name>
<gene>
    <name evidence="1" type="ORF">GCM10022276_03430</name>
</gene>
<reference evidence="2" key="1">
    <citation type="journal article" date="2019" name="Int. J. Syst. Evol. Microbiol.">
        <title>The Global Catalogue of Microorganisms (GCM) 10K type strain sequencing project: providing services to taxonomists for standard genome sequencing and annotation.</title>
        <authorList>
            <consortium name="The Broad Institute Genomics Platform"/>
            <consortium name="The Broad Institute Genome Sequencing Center for Infectious Disease"/>
            <person name="Wu L."/>
            <person name="Ma J."/>
        </authorList>
    </citation>
    <scope>NUCLEOTIDE SEQUENCE [LARGE SCALE GENOMIC DNA]</scope>
    <source>
        <strain evidence="2">JCM 17543</strain>
    </source>
</reference>
<evidence type="ECO:0000313" key="1">
    <source>
        <dbReference type="EMBL" id="GAA3887706.1"/>
    </source>
</evidence>
<evidence type="ECO:0000313" key="2">
    <source>
        <dbReference type="Proteomes" id="UP001500827"/>
    </source>
</evidence>
<keyword evidence="2" id="KW-1185">Reference proteome</keyword>
<accession>A0ABP7KXT3</accession>
<sequence length="195" mass="21977">MFASAWQTVSIIHMEVRMVRPILLLALFVSTSSWAQGTPPPGCDSPESHQFDFWVGKWEVHPRGSDKIIAHSLIEKRYAGCAVRENWMPLGKELSGGGGSLSLYDMRRKQWRQTWVDSSGTRVDLDGGFANGVMLITGNWENFVAPGKDALVRMSYQVQPNGEVRQRGESSTDGGKKWSTSFDFLYRRVQEFPAF</sequence>
<comment type="caution">
    <text evidence="1">The sequence shown here is derived from an EMBL/GenBank/DDBJ whole genome shotgun (WGS) entry which is preliminary data.</text>
</comment>
<proteinExistence type="predicted"/>
<protein>
    <recommendedName>
        <fullName evidence="3">DUF1579 domain-containing protein</fullName>
    </recommendedName>
</protein>
<organism evidence="1 2">
    <name type="scientific">Sphingomonas limnosediminicola</name>
    <dbReference type="NCBI Taxonomy" id="940133"/>
    <lineage>
        <taxon>Bacteria</taxon>
        <taxon>Pseudomonadati</taxon>
        <taxon>Pseudomonadota</taxon>
        <taxon>Alphaproteobacteria</taxon>
        <taxon>Sphingomonadales</taxon>
        <taxon>Sphingomonadaceae</taxon>
        <taxon>Sphingomonas</taxon>
    </lineage>
</organism>
<evidence type="ECO:0008006" key="3">
    <source>
        <dbReference type="Google" id="ProtNLM"/>
    </source>
</evidence>
<dbReference type="EMBL" id="BAABBM010000001">
    <property type="protein sequence ID" value="GAA3887706.1"/>
    <property type="molecule type" value="Genomic_DNA"/>
</dbReference>